<evidence type="ECO:0000313" key="1">
    <source>
        <dbReference type="EMBL" id="TFK61016.1"/>
    </source>
</evidence>
<name>A0ACD3A651_9AGAR</name>
<gene>
    <name evidence="1" type="ORF">BDN72DRAFT_485695</name>
</gene>
<reference evidence="1 2" key="1">
    <citation type="journal article" date="2019" name="Nat. Ecol. Evol.">
        <title>Megaphylogeny resolves global patterns of mushroom evolution.</title>
        <authorList>
            <person name="Varga T."/>
            <person name="Krizsan K."/>
            <person name="Foldi C."/>
            <person name="Dima B."/>
            <person name="Sanchez-Garcia M."/>
            <person name="Sanchez-Ramirez S."/>
            <person name="Szollosi G.J."/>
            <person name="Szarkandi J.G."/>
            <person name="Papp V."/>
            <person name="Albert L."/>
            <person name="Andreopoulos W."/>
            <person name="Angelini C."/>
            <person name="Antonin V."/>
            <person name="Barry K.W."/>
            <person name="Bougher N.L."/>
            <person name="Buchanan P."/>
            <person name="Buyck B."/>
            <person name="Bense V."/>
            <person name="Catcheside P."/>
            <person name="Chovatia M."/>
            <person name="Cooper J."/>
            <person name="Damon W."/>
            <person name="Desjardin D."/>
            <person name="Finy P."/>
            <person name="Geml J."/>
            <person name="Haridas S."/>
            <person name="Hughes K."/>
            <person name="Justo A."/>
            <person name="Karasinski D."/>
            <person name="Kautmanova I."/>
            <person name="Kiss B."/>
            <person name="Kocsube S."/>
            <person name="Kotiranta H."/>
            <person name="LaButti K.M."/>
            <person name="Lechner B.E."/>
            <person name="Liimatainen K."/>
            <person name="Lipzen A."/>
            <person name="Lukacs Z."/>
            <person name="Mihaltcheva S."/>
            <person name="Morgado L.N."/>
            <person name="Niskanen T."/>
            <person name="Noordeloos M.E."/>
            <person name="Ohm R.A."/>
            <person name="Ortiz-Santana B."/>
            <person name="Ovrebo C."/>
            <person name="Racz N."/>
            <person name="Riley R."/>
            <person name="Savchenko A."/>
            <person name="Shiryaev A."/>
            <person name="Soop K."/>
            <person name="Spirin V."/>
            <person name="Szebenyi C."/>
            <person name="Tomsovsky M."/>
            <person name="Tulloss R.E."/>
            <person name="Uehling J."/>
            <person name="Grigoriev I.V."/>
            <person name="Vagvolgyi C."/>
            <person name="Papp T."/>
            <person name="Martin F.M."/>
            <person name="Miettinen O."/>
            <person name="Hibbett D.S."/>
            <person name="Nagy L.G."/>
        </authorList>
    </citation>
    <scope>NUCLEOTIDE SEQUENCE [LARGE SCALE GENOMIC DNA]</scope>
    <source>
        <strain evidence="1 2">NL-1719</strain>
    </source>
</reference>
<proteinExistence type="predicted"/>
<evidence type="ECO:0000313" key="2">
    <source>
        <dbReference type="Proteomes" id="UP000308600"/>
    </source>
</evidence>
<accession>A0ACD3A651</accession>
<sequence length="301" mass="33675">MNPNSPSQNIADLDPAEPRLPPEIEREILVLAFHTSTIASRANLLLISKRAFTWLNPITYQVVAPNESIGGEYTPPPTFLSKYGSHVLHVRTTNSDSSCSESSILSLCPNITNLVIWTTISSETVPKLFRLSNLKRLSFHCPGDLEDRLRELYDDRGISKDPAMISRRKWCSNITHLAWGSITYEQSVPLLTQFPNLTHVLLGAWNSVNIVLQILKFCPGLKVLISLLANFGPSEKTFAVDVSPEGRAIDVGDIRVVTIEGELVKDWLRGSWGGDDMWIIAERRVEERRRLKRLADSGACN</sequence>
<protein>
    <submittedName>
        <fullName evidence="1">Uncharacterized protein</fullName>
    </submittedName>
</protein>
<organism evidence="1 2">
    <name type="scientific">Pluteus cervinus</name>
    <dbReference type="NCBI Taxonomy" id="181527"/>
    <lineage>
        <taxon>Eukaryota</taxon>
        <taxon>Fungi</taxon>
        <taxon>Dikarya</taxon>
        <taxon>Basidiomycota</taxon>
        <taxon>Agaricomycotina</taxon>
        <taxon>Agaricomycetes</taxon>
        <taxon>Agaricomycetidae</taxon>
        <taxon>Agaricales</taxon>
        <taxon>Pluteineae</taxon>
        <taxon>Pluteaceae</taxon>
        <taxon>Pluteus</taxon>
    </lineage>
</organism>
<dbReference type="Proteomes" id="UP000308600">
    <property type="component" value="Unassembled WGS sequence"/>
</dbReference>
<keyword evidence="2" id="KW-1185">Reference proteome</keyword>
<dbReference type="EMBL" id="ML208704">
    <property type="protein sequence ID" value="TFK61016.1"/>
    <property type="molecule type" value="Genomic_DNA"/>
</dbReference>